<evidence type="ECO:0008006" key="4">
    <source>
        <dbReference type="Google" id="ProtNLM"/>
    </source>
</evidence>
<proteinExistence type="predicted"/>
<evidence type="ECO:0000313" key="3">
    <source>
        <dbReference type="Proteomes" id="UP001242480"/>
    </source>
</evidence>
<dbReference type="RefSeq" id="WP_307269734.1">
    <property type="nucleotide sequence ID" value="NZ_JAUSVX010000002.1"/>
</dbReference>
<dbReference type="Proteomes" id="UP001242480">
    <property type="component" value="Unassembled WGS sequence"/>
</dbReference>
<keyword evidence="3" id="KW-1185">Reference proteome</keyword>
<evidence type="ECO:0000256" key="1">
    <source>
        <dbReference type="SAM" id="SignalP"/>
    </source>
</evidence>
<evidence type="ECO:0000313" key="2">
    <source>
        <dbReference type="EMBL" id="MDQ0468478.1"/>
    </source>
</evidence>
<feature type="chain" id="PRO_5045252216" description="Outer membrane assembly lipoprotein YfiO" evidence="1">
    <location>
        <begin position="30"/>
        <end position="706"/>
    </location>
</feature>
<gene>
    <name evidence="2" type="ORF">QO011_001478</name>
</gene>
<accession>A0ABU0J4U7</accession>
<organism evidence="2 3">
    <name type="scientific">Labrys wisconsinensis</name>
    <dbReference type="NCBI Taxonomy" id="425677"/>
    <lineage>
        <taxon>Bacteria</taxon>
        <taxon>Pseudomonadati</taxon>
        <taxon>Pseudomonadota</taxon>
        <taxon>Alphaproteobacteria</taxon>
        <taxon>Hyphomicrobiales</taxon>
        <taxon>Xanthobacteraceae</taxon>
        <taxon>Labrys</taxon>
    </lineage>
</organism>
<sequence length="706" mass="74633">MTPSFPTRLLAALPVALLLALAGQHPARASGDFTCSPSWTLAHDTFSACGNMAMLAPGNDTRVNLVLLLADLHPRPKAALVAPAGAGEGGGDDPLFDWPSLKARLFSGPGESFDGGYASGEGSRCRSNEAGTEGFEAVINAAPVPEAERAALIAARKGLAPTCADGSAGLPDGIADQVRSAPGKAFLAYLQGAQAFYAGNFADASARFAALGTADVPWLKETGRYMLGRVEVNRVQVGAFDDYGYPKGADAIAPALVAEAETALGAYLQAYPQGAYIRSARGLLRRVDWLGGRRDKLAAEYAALFALDAPARGLDDGVLADEIDNKLLPSLKAADTSDPILLAVMDLARMRAPAKSGKDTRITPAELEAQRPAFSGNPALFEELLALHAFYVQKQPRAVLGLIPDAARQASFGPLQFSRQMLRGMALEALADRNARGFWADMLTGATGPFQRPALELAIALHEERAGALDKVFAAGSPVRNAAIRAILLANVADAALLRQQAKAADAPQHERDLALFTLLYKEATRGSHADFAQDLALVPADAAAQPTDGNFGSLTGDVAVGVFSKPDVVGDYDCPAFREIQARLARAPQDAKARLCLADFMRVGGYDGLFLDTQPPKTELGGTPSDFPGKPYARLETYRAIIADPKAAAADKAYALYRAVRCYAPAGNNACGGAGAARSERAAWFRRLKQDYPASPWAKDLTYYW</sequence>
<protein>
    <recommendedName>
        <fullName evidence="4">Outer membrane assembly lipoprotein YfiO</fullName>
    </recommendedName>
</protein>
<dbReference type="EMBL" id="JAUSVX010000002">
    <property type="protein sequence ID" value="MDQ0468478.1"/>
    <property type="molecule type" value="Genomic_DNA"/>
</dbReference>
<name>A0ABU0J4U7_9HYPH</name>
<feature type="signal peptide" evidence="1">
    <location>
        <begin position="1"/>
        <end position="29"/>
    </location>
</feature>
<keyword evidence="1" id="KW-0732">Signal</keyword>
<comment type="caution">
    <text evidence="2">The sequence shown here is derived from an EMBL/GenBank/DDBJ whole genome shotgun (WGS) entry which is preliminary data.</text>
</comment>
<reference evidence="2 3" key="1">
    <citation type="submission" date="2023-07" db="EMBL/GenBank/DDBJ databases">
        <title>Genomic Encyclopedia of Type Strains, Phase IV (KMG-IV): sequencing the most valuable type-strain genomes for metagenomic binning, comparative biology and taxonomic classification.</title>
        <authorList>
            <person name="Goeker M."/>
        </authorList>
    </citation>
    <scope>NUCLEOTIDE SEQUENCE [LARGE SCALE GENOMIC DNA]</scope>
    <source>
        <strain evidence="2 3">DSM 19619</strain>
    </source>
</reference>